<keyword evidence="2" id="KW-1185">Reference proteome</keyword>
<evidence type="ECO:0000313" key="1">
    <source>
        <dbReference type="EMBL" id="KAJ0977964.1"/>
    </source>
</evidence>
<reference evidence="1" key="1">
    <citation type="submission" date="2021-03" db="EMBL/GenBank/DDBJ databases">
        <authorList>
            <person name="Li Z."/>
            <person name="Yang C."/>
        </authorList>
    </citation>
    <scope>NUCLEOTIDE SEQUENCE</scope>
    <source>
        <strain evidence="1">Dzin_1.0</strain>
        <tissue evidence="1">Leaf</tissue>
    </source>
</reference>
<dbReference type="AlphaFoldDB" id="A0A9D5CRV7"/>
<name>A0A9D5CRV7_9LILI</name>
<organism evidence="1 2">
    <name type="scientific">Dioscorea zingiberensis</name>
    <dbReference type="NCBI Taxonomy" id="325984"/>
    <lineage>
        <taxon>Eukaryota</taxon>
        <taxon>Viridiplantae</taxon>
        <taxon>Streptophyta</taxon>
        <taxon>Embryophyta</taxon>
        <taxon>Tracheophyta</taxon>
        <taxon>Spermatophyta</taxon>
        <taxon>Magnoliopsida</taxon>
        <taxon>Liliopsida</taxon>
        <taxon>Dioscoreales</taxon>
        <taxon>Dioscoreaceae</taxon>
        <taxon>Dioscorea</taxon>
    </lineage>
</organism>
<protein>
    <submittedName>
        <fullName evidence="1">Uncharacterized protein</fullName>
    </submittedName>
</protein>
<dbReference type="EMBL" id="JAGGNH010000003">
    <property type="protein sequence ID" value="KAJ0977964.1"/>
    <property type="molecule type" value="Genomic_DNA"/>
</dbReference>
<accession>A0A9D5CRV7</accession>
<dbReference type="Proteomes" id="UP001085076">
    <property type="component" value="Miscellaneous, Linkage group lg03"/>
</dbReference>
<sequence length="81" mass="9516">MEKRRPRPGAKSRRLLAVRKEDSKVFEGDISERDVKEMKKVKEKQEVIKKHIIRLSVVHRAPIFFATQDAFSLVLPTECRK</sequence>
<gene>
    <name evidence="1" type="ORF">J5N97_013438</name>
</gene>
<proteinExistence type="predicted"/>
<reference evidence="1" key="2">
    <citation type="journal article" date="2022" name="Hortic Res">
        <title>The genome of Dioscorea zingiberensis sheds light on the biosynthesis, origin and evolution of the medicinally important diosgenin saponins.</title>
        <authorList>
            <person name="Li Y."/>
            <person name="Tan C."/>
            <person name="Li Z."/>
            <person name="Guo J."/>
            <person name="Li S."/>
            <person name="Chen X."/>
            <person name="Wang C."/>
            <person name="Dai X."/>
            <person name="Yang H."/>
            <person name="Song W."/>
            <person name="Hou L."/>
            <person name="Xu J."/>
            <person name="Tong Z."/>
            <person name="Xu A."/>
            <person name="Yuan X."/>
            <person name="Wang W."/>
            <person name="Yang Q."/>
            <person name="Chen L."/>
            <person name="Sun Z."/>
            <person name="Wang K."/>
            <person name="Pan B."/>
            <person name="Chen J."/>
            <person name="Bao Y."/>
            <person name="Liu F."/>
            <person name="Qi X."/>
            <person name="Gang D.R."/>
            <person name="Wen J."/>
            <person name="Li J."/>
        </authorList>
    </citation>
    <scope>NUCLEOTIDE SEQUENCE</scope>
    <source>
        <strain evidence="1">Dzin_1.0</strain>
    </source>
</reference>
<comment type="caution">
    <text evidence="1">The sequence shown here is derived from an EMBL/GenBank/DDBJ whole genome shotgun (WGS) entry which is preliminary data.</text>
</comment>
<evidence type="ECO:0000313" key="2">
    <source>
        <dbReference type="Proteomes" id="UP001085076"/>
    </source>
</evidence>